<feature type="transmembrane region" description="Helical" evidence="5">
    <location>
        <begin position="107"/>
        <end position="126"/>
    </location>
</feature>
<evidence type="ECO:0000256" key="2">
    <source>
        <dbReference type="ARBA" id="ARBA00022692"/>
    </source>
</evidence>
<comment type="caution">
    <text evidence="7">The sequence shown here is derived from an EMBL/GenBank/DDBJ whole genome shotgun (WGS) entry which is preliminary data.</text>
</comment>
<feature type="domain" description="DUF1232" evidence="6">
    <location>
        <begin position="36"/>
        <end position="71"/>
    </location>
</feature>
<dbReference type="Proteomes" id="UP000676246">
    <property type="component" value="Unassembled WGS sequence"/>
</dbReference>
<evidence type="ECO:0000256" key="4">
    <source>
        <dbReference type="ARBA" id="ARBA00023136"/>
    </source>
</evidence>
<keyword evidence="2 5" id="KW-0812">Transmembrane</keyword>
<sequence>MSRPRSWLRRFQAARLATYLIALWKLARHQRTPRLARWVALAVLAYAVSPIDLIPDFIPVLGQLDDLVLIPAGVALVVRLTPSEVWQDCLRAAETQAEVLPRLRGGIFLIVAVWLLLLMLFVWWLGSTVWTGA</sequence>
<accession>A0A940Y6J0</accession>
<dbReference type="InterPro" id="IPR010652">
    <property type="entry name" value="DUF1232"/>
</dbReference>
<name>A0A940Y6J0_9BURK</name>
<dbReference type="Pfam" id="PF06803">
    <property type="entry name" value="DUF1232"/>
    <property type="match status" value="1"/>
</dbReference>
<reference evidence="7 8" key="1">
    <citation type="submission" date="2021-04" db="EMBL/GenBank/DDBJ databases">
        <title>The genome sequence of Ideonella sp. 3Y2.</title>
        <authorList>
            <person name="Liu Y."/>
        </authorList>
    </citation>
    <scope>NUCLEOTIDE SEQUENCE [LARGE SCALE GENOMIC DNA]</scope>
    <source>
        <strain evidence="7 8">3Y2</strain>
    </source>
</reference>
<keyword evidence="4 5" id="KW-0472">Membrane</keyword>
<dbReference type="GO" id="GO:0012505">
    <property type="term" value="C:endomembrane system"/>
    <property type="evidence" value="ECO:0007669"/>
    <property type="project" value="UniProtKB-SubCell"/>
</dbReference>
<evidence type="ECO:0000256" key="3">
    <source>
        <dbReference type="ARBA" id="ARBA00022989"/>
    </source>
</evidence>
<dbReference type="AlphaFoldDB" id="A0A940Y6J0"/>
<keyword evidence="3 5" id="KW-1133">Transmembrane helix</keyword>
<gene>
    <name evidence="7" type="ORF">KAK03_04225</name>
</gene>
<comment type="subcellular location">
    <subcellularLocation>
        <location evidence="1">Endomembrane system</location>
        <topology evidence="1">Multi-pass membrane protein</topology>
    </subcellularLocation>
</comment>
<evidence type="ECO:0000256" key="5">
    <source>
        <dbReference type="SAM" id="Phobius"/>
    </source>
</evidence>
<proteinExistence type="predicted"/>
<keyword evidence="8" id="KW-1185">Reference proteome</keyword>
<dbReference type="EMBL" id="JAGQDD010000002">
    <property type="protein sequence ID" value="MBQ0929683.1"/>
    <property type="molecule type" value="Genomic_DNA"/>
</dbReference>
<evidence type="ECO:0000313" key="8">
    <source>
        <dbReference type="Proteomes" id="UP000676246"/>
    </source>
</evidence>
<protein>
    <submittedName>
        <fullName evidence="7">DUF1232 domain-containing protein</fullName>
    </submittedName>
</protein>
<dbReference type="RefSeq" id="WP_210851936.1">
    <property type="nucleotide sequence ID" value="NZ_JAGQDD010000002.1"/>
</dbReference>
<evidence type="ECO:0000313" key="7">
    <source>
        <dbReference type="EMBL" id="MBQ0929683.1"/>
    </source>
</evidence>
<evidence type="ECO:0000256" key="1">
    <source>
        <dbReference type="ARBA" id="ARBA00004127"/>
    </source>
</evidence>
<feature type="transmembrane region" description="Helical" evidence="5">
    <location>
        <begin position="35"/>
        <end position="55"/>
    </location>
</feature>
<evidence type="ECO:0000259" key="6">
    <source>
        <dbReference type="Pfam" id="PF06803"/>
    </source>
</evidence>
<organism evidence="7 8">
    <name type="scientific">Ideonella alba</name>
    <dbReference type="NCBI Taxonomy" id="2824118"/>
    <lineage>
        <taxon>Bacteria</taxon>
        <taxon>Pseudomonadati</taxon>
        <taxon>Pseudomonadota</taxon>
        <taxon>Betaproteobacteria</taxon>
        <taxon>Burkholderiales</taxon>
        <taxon>Sphaerotilaceae</taxon>
        <taxon>Ideonella</taxon>
    </lineage>
</organism>